<organism evidence="2 3">
    <name type="scientific">Rubroshorea leprosula</name>
    <dbReference type="NCBI Taxonomy" id="152421"/>
    <lineage>
        <taxon>Eukaryota</taxon>
        <taxon>Viridiplantae</taxon>
        <taxon>Streptophyta</taxon>
        <taxon>Embryophyta</taxon>
        <taxon>Tracheophyta</taxon>
        <taxon>Spermatophyta</taxon>
        <taxon>Magnoliopsida</taxon>
        <taxon>eudicotyledons</taxon>
        <taxon>Gunneridae</taxon>
        <taxon>Pentapetalae</taxon>
        <taxon>rosids</taxon>
        <taxon>malvids</taxon>
        <taxon>Malvales</taxon>
        <taxon>Dipterocarpaceae</taxon>
        <taxon>Rubroshorea</taxon>
    </lineage>
</organism>
<feature type="transmembrane region" description="Helical" evidence="1">
    <location>
        <begin position="25"/>
        <end position="45"/>
    </location>
</feature>
<dbReference type="AlphaFoldDB" id="A0AAV5I1G7"/>
<accession>A0AAV5I1G7</accession>
<keyword evidence="1" id="KW-0472">Membrane</keyword>
<gene>
    <name evidence="2" type="ORF">SLEP1_g5343</name>
</gene>
<keyword evidence="3" id="KW-1185">Reference proteome</keyword>
<keyword evidence="1" id="KW-1133">Transmembrane helix</keyword>
<evidence type="ECO:0000256" key="1">
    <source>
        <dbReference type="SAM" id="Phobius"/>
    </source>
</evidence>
<sequence length="90" mass="10553">MLDLRLFLVMRISCHNQRRRKNKKLIFYLFIFLIFPGSSFGLLTLTPRVPLEFKEKGHLGKTNGVDSIGPFLFQKIALWTKFKAGFTKEF</sequence>
<proteinExistence type="predicted"/>
<comment type="caution">
    <text evidence="2">The sequence shown here is derived from an EMBL/GenBank/DDBJ whole genome shotgun (WGS) entry which is preliminary data.</text>
</comment>
<reference evidence="2 3" key="1">
    <citation type="journal article" date="2021" name="Commun. Biol.">
        <title>The genome of Shorea leprosula (Dipterocarpaceae) highlights the ecological relevance of drought in aseasonal tropical rainforests.</title>
        <authorList>
            <person name="Ng K.K.S."/>
            <person name="Kobayashi M.J."/>
            <person name="Fawcett J.A."/>
            <person name="Hatakeyama M."/>
            <person name="Paape T."/>
            <person name="Ng C.H."/>
            <person name="Ang C.C."/>
            <person name="Tnah L.H."/>
            <person name="Lee C.T."/>
            <person name="Nishiyama T."/>
            <person name="Sese J."/>
            <person name="O'Brien M.J."/>
            <person name="Copetti D."/>
            <person name="Mohd Noor M.I."/>
            <person name="Ong R.C."/>
            <person name="Putra M."/>
            <person name="Sireger I.Z."/>
            <person name="Indrioko S."/>
            <person name="Kosugi Y."/>
            <person name="Izuno A."/>
            <person name="Isagi Y."/>
            <person name="Lee S.L."/>
            <person name="Shimizu K.K."/>
        </authorList>
    </citation>
    <scope>NUCLEOTIDE SEQUENCE [LARGE SCALE GENOMIC DNA]</scope>
    <source>
        <strain evidence="2">214</strain>
    </source>
</reference>
<protein>
    <submittedName>
        <fullName evidence="2">Uncharacterized protein</fullName>
    </submittedName>
</protein>
<dbReference type="Proteomes" id="UP001054252">
    <property type="component" value="Unassembled WGS sequence"/>
</dbReference>
<evidence type="ECO:0000313" key="3">
    <source>
        <dbReference type="Proteomes" id="UP001054252"/>
    </source>
</evidence>
<dbReference type="EMBL" id="BPVZ01000005">
    <property type="protein sequence ID" value="GKU91476.1"/>
    <property type="molecule type" value="Genomic_DNA"/>
</dbReference>
<name>A0AAV5I1G7_9ROSI</name>
<keyword evidence="1" id="KW-0812">Transmembrane</keyword>
<evidence type="ECO:0000313" key="2">
    <source>
        <dbReference type="EMBL" id="GKU91476.1"/>
    </source>
</evidence>